<keyword evidence="1" id="KW-0732">Signal</keyword>
<reference evidence="2 3" key="1">
    <citation type="submission" date="2015-11" db="EMBL/GenBank/DDBJ databases">
        <title>Genomic analysis of 38 Legionella species identifies large and diverse effector repertoires.</title>
        <authorList>
            <person name="Burstein D."/>
            <person name="Amaro F."/>
            <person name="Zusman T."/>
            <person name="Lifshitz Z."/>
            <person name="Cohen O."/>
            <person name="Gilbert J.A."/>
            <person name="Pupko T."/>
            <person name="Shuman H.A."/>
            <person name="Segal G."/>
        </authorList>
    </citation>
    <scope>NUCLEOTIDE SEQUENCE [LARGE SCALE GENOMIC DNA]</scope>
    <source>
        <strain evidence="2 3">Mt.St.Helens-9</strain>
    </source>
</reference>
<keyword evidence="3" id="KW-1185">Reference proteome</keyword>
<sequence>MYKKLIVSAFSMAGFMMTPVFADNLNSCSVQVAVATPPIQLDENVAFNVTGEGFNKSITLQGGSAPQYIDNIPCTDIPYFISATSYPTPSNGTRANMPPVGQCQLKAGAVVLNGSGNSVSVVFPNDFICNS</sequence>
<accession>A0A0W0ZAH5</accession>
<organism evidence="2 3">
    <name type="scientific">Legionella spiritensis</name>
    <dbReference type="NCBI Taxonomy" id="452"/>
    <lineage>
        <taxon>Bacteria</taxon>
        <taxon>Pseudomonadati</taxon>
        <taxon>Pseudomonadota</taxon>
        <taxon>Gammaproteobacteria</taxon>
        <taxon>Legionellales</taxon>
        <taxon>Legionellaceae</taxon>
        <taxon>Legionella</taxon>
    </lineage>
</organism>
<name>A0A0W0ZAH5_LEGSP</name>
<feature type="chain" id="PRO_5006918442" evidence="1">
    <location>
        <begin position="23"/>
        <end position="131"/>
    </location>
</feature>
<evidence type="ECO:0000313" key="3">
    <source>
        <dbReference type="Proteomes" id="UP000054877"/>
    </source>
</evidence>
<dbReference type="OrthoDB" id="5647770at2"/>
<comment type="caution">
    <text evidence="2">The sequence shown here is derived from an EMBL/GenBank/DDBJ whole genome shotgun (WGS) entry which is preliminary data.</text>
</comment>
<protein>
    <submittedName>
        <fullName evidence="2">Uncharacterized protein</fullName>
    </submittedName>
</protein>
<dbReference type="PATRIC" id="fig|452.5.peg.210"/>
<evidence type="ECO:0000313" key="2">
    <source>
        <dbReference type="EMBL" id="KTD66130.1"/>
    </source>
</evidence>
<dbReference type="AlphaFoldDB" id="A0A0W0ZAH5"/>
<dbReference type="STRING" id="452.Lspi_0193"/>
<dbReference type="EMBL" id="LNYX01000002">
    <property type="protein sequence ID" value="KTD66130.1"/>
    <property type="molecule type" value="Genomic_DNA"/>
</dbReference>
<gene>
    <name evidence="2" type="ORF">Lspi_0193</name>
</gene>
<proteinExistence type="predicted"/>
<dbReference type="Proteomes" id="UP000054877">
    <property type="component" value="Unassembled WGS sequence"/>
</dbReference>
<dbReference type="RefSeq" id="WP_058482135.1">
    <property type="nucleotide sequence ID" value="NZ_CAAAII010000009.1"/>
</dbReference>
<evidence type="ECO:0000256" key="1">
    <source>
        <dbReference type="SAM" id="SignalP"/>
    </source>
</evidence>
<feature type="signal peptide" evidence="1">
    <location>
        <begin position="1"/>
        <end position="22"/>
    </location>
</feature>